<evidence type="ECO:0000256" key="5">
    <source>
        <dbReference type="ARBA" id="ARBA00023239"/>
    </source>
</evidence>
<evidence type="ECO:0000313" key="8">
    <source>
        <dbReference type="EMBL" id="MCP9762002.1"/>
    </source>
</evidence>
<gene>
    <name evidence="8" type="ORF">EGI31_03480</name>
</gene>
<feature type="domain" description="Dihydroxy-acid/6-phosphogluconate dehydratase C-terminal" evidence="7">
    <location>
        <begin position="363"/>
        <end position="557"/>
    </location>
</feature>
<comment type="caution">
    <text evidence="8">The sequence shown here is derived from an EMBL/GenBank/DDBJ whole genome shotgun (WGS) entry which is preliminary data.</text>
</comment>
<evidence type="ECO:0000256" key="4">
    <source>
        <dbReference type="ARBA" id="ARBA00023014"/>
    </source>
</evidence>
<dbReference type="Pfam" id="PF00920">
    <property type="entry name" value="ILVD_EDD_N"/>
    <property type="match status" value="1"/>
</dbReference>
<evidence type="ECO:0000259" key="6">
    <source>
        <dbReference type="Pfam" id="PF00920"/>
    </source>
</evidence>
<dbReference type="NCBIfam" id="NF009560">
    <property type="entry name" value="PRK13017.1"/>
    <property type="match status" value="1"/>
</dbReference>
<dbReference type="Proteomes" id="UP001204144">
    <property type="component" value="Unassembled WGS sequence"/>
</dbReference>
<feature type="domain" description="Dihydroxy-acid/6-phosphogluconate dehydratase N-terminal" evidence="6">
    <location>
        <begin position="42"/>
        <end position="353"/>
    </location>
</feature>
<keyword evidence="4" id="KW-0411">Iron-sulfur</keyword>
<accession>A0AAE3GZ97</accession>
<dbReference type="InterPro" id="IPR037237">
    <property type="entry name" value="IlvD/EDD_N"/>
</dbReference>
<comment type="similarity">
    <text evidence="1">Belongs to the IlvD/Edd family.</text>
</comment>
<dbReference type="InterPro" id="IPR042096">
    <property type="entry name" value="Dihydro-acid_dehy_C"/>
</dbReference>
<dbReference type="NCBIfam" id="NF004784">
    <property type="entry name" value="PRK06131.1"/>
    <property type="match status" value="1"/>
</dbReference>
<dbReference type="RefSeq" id="WP_255035754.1">
    <property type="nucleotide sequence ID" value="NZ_RJUF01000005.1"/>
</dbReference>
<keyword evidence="5" id="KW-0456">Lyase</keyword>
<evidence type="ECO:0000256" key="1">
    <source>
        <dbReference type="ARBA" id="ARBA00006486"/>
    </source>
</evidence>
<dbReference type="PANTHER" id="PTHR43183">
    <property type="entry name" value="HYPOTHETICAL DIHYDROXYACID DEHYDRATASE (EUROFUNG)-RELATED"/>
    <property type="match status" value="1"/>
</dbReference>
<dbReference type="Gene3D" id="3.50.30.80">
    <property type="entry name" value="IlvD/EDD C-terminal domain-like"/>
    <property type="match status" value="1"/>
</dbReference>
<evidence type="ECO:0000259" key="7">
    <source>
        <dbReference type="Pfam" id="PF24877"/>
    </source>
</evidence>
<dbReference type="SUPFAM" id="SSF143975">
    <property type="entry name" value="IlvD/EDD N-terminal domain-like"/>
    <property type="match status" value="1"/>
</dbReference>
<keyword evidence="2" id="KW-0479">Metal-binding</keyword>
<dbReference type="GO" id="GO:0016836">
    <property type="term" value="F:hydro-lyase activity"/>
    <property type="evidence" value="ECO:0007669"/>
    <property type="project" value="UniProtKB-ARBA"/>
</dbReference>
<dbReference type="Pfam" id="PF24877">
    <property type="entry name" value="ILV_EDD_C"/>
    <property type="match status" value="1"/>
</dbReference>
<dbReference type="InterPro" id="IPR056740">
    <property type="entry name" value="ILV_EDD_C"/>
</dbReference>
<keyword evidence="9" id="KW-1185">Reference proteome</keyword>
<dbReference type="PANTHER" id="PTHR43183:SF1">
    <property type="entry name" value="HYPOTHETICAL DIHYDROXY-ACID DEHYDRATASE (EUROFUNG)-RELATED"/>
    <property type="match status" value="1"/>
</dbReference>
<dbReference type="InterPro" id="IPR052352">
    <property type="entry name" value="Sugar_Degrad_Dehydratases"/>
</dbReference>
<evidence type="ECO:0000256" key="2">
    <source>
        <dbReference type="ARBA" id="ARBA00022723"/>
    </source>
</evidence>
<dbReference type="GO" id="GO:0051536">
    <property type="term" value="F:iron-sulfur cluster binding"/>
    <property type="evidence" value="ECO:0007669"/>
    <property type="project" value="UniProtKB-KW"/>
</dbReference>
<reference evidence="8 9" key="1">
    <citation type="submission" date="2018-11" db="EMBL/GenBank/DDBJ databases">
        <title>Novel bacteria species description.</title>
        <authorList>
            <person name="Han J.-H."/>
        </authorList>
    </citation>
    <scope>NUCLEOTIDE SEQUENCE [LARGE SCALE GENOMIC DNA]</scope>
    <source>
        <strain evidence="8 9">KCTC23259</strain>
    </source>
</reference>
<protein>
    <submittedName>
        <fullName evidence="8">Dihydroxy-acid dehydratase</fullName>
    </submittedName>
</protein>
<dbReference type="InterPro" id="IPR000581">
    <property type="entry name" value="ILV_EDD_N"/>
</dbReference>
<keyword evidence="3" id="KW-0408">Iron</keyword>
<evidence type="ECO:0000313" key="9">
    <source>
        <dbReference type="Proteomes" id="UP001204144"/>
    </source>
</evidence>
<organism evidence="8 9">
    <name type="scientific">Lacihabitans soyangensis</name>
    <dbReference type="NCBI Taxonomy" id="869394"/>
    <lineage>
        <taxon>Bacteria</taxon>
        <taxon>Pseudomonadati</taxon>
        <taxon>Bacteroidota</taxon>
        <taxon>Cytophagia</taxon>
        <taxon>Cytophagales</taxon>
        <taxon>Leadbetterellaceae</taxon>
        <taxon>Lacihabitans</taxon>
    </lineage>
</organism>
<dbReference type="GO" id="GO:0046872">
    <property type="term" value="F:metal ion binding"/>
    <property type="evidence" value="ECO:0007669"/>
    <property type="project" value="UniProtKB-KW"/>
</dbReference>
<evidence type="ECO:0000256" key="3">
    <source>
        <dbReference type="ARBA" id="ARBA00023004"/>
    </source>
</evidence>
<dbReference type="SUPFAM" id="SSF52016">
    <property type="entry name" value="LeuD/IlvD-like"/>
    <property type="match status" value="1"/>
</dbReference>
<proteinExistence type="inferred from homology"/>
<name>A0AAE3GZ97_9BACT</name>
<dbReference type="AlphaFoldDB" id="A0AAE3GZ97"/>
<dbReference type="FunFam" id="3.50.30.80:FF:000001">
    <property type="entry name" value="Dihydroxy-acid dehydratase"/>
    <property type="match status" value="1"/>
</dbReference>
<dbReference type="EMBL" id="RJUF01000005">
    <property type="protein sequence ID" value="MCP9762002.1"/>
    <property type="molecule type" value="Genomic_DNA"/>
</dbReference>
<sequence length="575" mass="62647">MENDNKDGLRSRDWFGKTGKDGFIYRSWIKNQGYPAHQFKGKPVIGICNTWSETTPCNGHFREIAQFVKNGIYEAGGFPLEFPVMSLGETIIRPTAMLYRNLAAMTVEESIRGNPFDAVVLLTGCDKTTPSLVMGAASVDLPTIVVPGGPMLNGKFQGKDIGSGTDVWKFADDFRTGKMSAEDFEEAEACMSRSAGHCSTMGTASTMAVMCEALGLTLPGISAIPAVDSRKKMLAHMTGMRIVEMAKENLKISDILTKGAFENAIKINAAVGGSTNLILHLLAIAARIGVDLKLEDFDDLGSKIPLLVNLMPSGKFLMEDFYYAGGLPVVIKEMSEVLRKDTISVNGKSIVENSEKARNWNPEVIFPYNNPLKEEAGITVVRGNLCPDGSVIKVSAATDKLLTHRGKAVVFETIEDYHARIDDPELDIDENSIMVLKNSGPKGYPGMPEVGSMALPKKILEKGITDLVRISDARMSGTAFGTVFLHVSPESAVGGPLAFVQNGDMITVDVPNKILNLDISEEEMETRRKNWKPLDLGYVRGYAKMYIESVNQAHLGADFDYLVGKSGSKVNRESH</sequence>